<evidence type="ECO:0000313" key="3">
    <source>
        <dbReference type="Proteomes" id="UP000051249"/>
    </source>
</evidence>
<dbReference type="InterPro" id="IPR036514">
    <property type="entry name" value="SGNH_hydro_sf"/>
</dbReference>
<dbReference type="Pfam" id="PF13472">
    <property type="entry name" value="Lipase_GDSL_2"/>
    <property type="match status" value="1"/>
</dbReference>
<dbReference type="SUPFAM" id="SSF52266">
    <property type="entry name" value="SGNH hydrolase"/>
    <property type="match status" value="1"/>
</dbReference>
<dbReference type="PANTHER" id="PTHR30383:SF5">
    <property type="entry name" value="SGNH HYDROLASE-TYPE ESTERASE DOMAIN-CONTAINING PROTEIN"/>
    <property type="match status" value="1"/>
</dbReference>
<evidence type="ECO:0000313" key="2">
    <source>
        <dbReference type="EMBL" id="KRO25985.1"/>
    </source>
</evidence>
<keyword evidence="2" id="KW-0378">Hydrolase</keyword>
<dbReference type="Gene3D" id="3.40.50.1110">
    <property type="entry name" value="SGNH hydrolase"/>
    <property type="match status" value="1"/>
</dbReference>
<keyword evidence="3" id="KW-1185">Reference proteome</keyword>
<dbReference type="AlphaFoldDB" id="A0A0R2NJL7"/>
<dbReference type="EMBL" id="JQCQ01000004">
    <property type="protein sequence ID" value="KRO25985.1"/>
    <property type="molecule type" value="Genomic_DNA"/>
</dbReference>
<dbReference type="PATRIC" id="fig|480391.4.peg.1271"/>
<reference evidence="2 3" key="1">
    <citation type="journal article" date="2015" name="Genome Announc.">
        <title>Expanding the biotechnology potential of lactobacilli through comparative genomics of 213 strains and associated genera.</title>
        <authorList>
            <person name="Sun Z."/>
            <person name="Harris H.M."/>
            <person name="McCann A."/>
            <person name="Guo C."/>
            <person name="Argimon S."/>
            <person name="Zhang W."/>
            <person name="Yang X."/>
            <person name="Jeffery I.B."/>
            <person name="Cooney J.C."/>
            <person name="Kagawa T.F."/>
            <person name="Liu W."/>
            <person name="Song Y."/>
            <person name="Salvetti E."/>
            <person name="Wrobel A."/>
            <person name="Rasinkangas P."/>
            <person name="Parkhill J."/>
            <person name="Rea M.C."/>
            <person name="O'Sullivan O."/>
            <person name="Ritari J."/>
            <person name="Douillard F.P."/>
            <person name="Paul Ross R."/>
            <person name="Yang R."/>
            <person name="Briner A.E."/>
            <person name="Felis G.E."/>
            <person name="de Vos W.M."/>
            <person name="Barrangou R."/>
            <person name="Klaenhammer T.R."/>
            <person name="Caufield P.W."/>
            <person name="Cui Y."/>
            <person name="Zhang H."/>
            <person name="O'Toole P.W."/>
        </authorList>
    </citation>
    <scope>NUCLEOTIDE SEQUENCE [LARGE SCALE GENOMIC DNA]</scope>
    <source>
        <strain evidence="2 3">DSM 23026</strain>
    </source>
</reference>
<feature type="domain" description="SGNH hydrolase-type esterase" evidence="1">
    <location>
        <begin position="68"/>
        <end position="220"/>
    </location>
</feature>
<sequence length="230" mass="26175">MELKMTEKTTKLTNLHPDILKFQNELRDKYVSENKTVKKGQILFVGSSLMEIFPIEKFQQDEDLGLNKVIYNRGVRATTTADLLAHMDTLIFDLEPSKIFINIGSNDIGFNVPKEEYLKNYSQILSLIQEKLPDTKVYLMAYYPINTSTNFGEEKHEHSALYEHRSNALYAAASADVARLAREHEMNFINVNSGLTDEGGNLKSDLTFDGAHMLPAGYKIVLQNMISYLK</sequence>
<gene>
    <name evidence="2" type="ORF">IV88_GL001253</name>
</gene>
<evidence type="ECO:0000259" key="1">
    <source>
        <dbReference type="Pfam" id="PF13472"/>
    </source>
</evidence>
<comment type="caution">
    <text evidence="2">The sequence shown here is derived from an EMBL/GenBank/DDBJ whole genome shotgun (WGS) entry which is preliminary data.</text>
</comment>
<dbReference type="Proteomes" id="UP000051249">
    <property type="component" value="Unassembled WGS sequence"/>
</dbReference>
<dbReference type="InterPro" id="IPR051532">
    <property type="entry name" value="Ester_Hydrolysis_Enzymes"/>
</dbReference>
<organism evidence="2 3">
    <name type="scientific">Pediococcus argentinicus</name>
    <dbReference type="NCBI Taxonomy" id="480391"/>
    <lineage>
        <taxon>Bacteria</taxon>
        <taxon>Bacillati</taxon>
        <taxon>Bacillota</taxon>
        <taxon>Bacilli</taxon>
        <taxon>Lactobacillales</taxon>
        <taxon>Lactobacillaceae</taxon>
        <taxon>Pediococcus</taxon>
    </lineage>
</organism>
<protein>
    <submittedName>
        <fullName evidence="2">GDSL-like lipase acylhydrolase family protein</fullName>
    </submittedName>
</protein>
<proteinExistence type="predicted"/>
<dbReference type="InterPro" id="IPR013830">
    <property type="entry name" value="SGNH_hydro"/>
</dbReference>
<dbReference type="GO" id="GO:0004622">
    <property type="term" value="F:phosphatidylcholine lysophospholipase activity"/>
    <property type="evidence" value="ECO:0007669"/>
    <property type="project" value="TreeGrafter"/>
</dbReference>
<accession>A0A0R2NJL7</accession>
<dbReference type="PANTHER" id="PTHR30383">
    <property type="entry name" value="THIOESTERASE 1/PROTEASE 1/LYSOPHOSPHOLIPASE L1"/>
    <property type="match status" value="1"/>
</dbReference>
<name>A0A0R2NJL7_9LACO</name>